<feature type="compositionally biased region" description="Basic and acidic residues" evidence="1">
    <location>
        <begin position="198"/>
        <end position="207"/>
    </location>
</feature>
<protein>
    <submittedName>
        <fullName evidence="2">Uncharacterized protein</fullName>
    </submittedName>
</protein>
<feature type="compositionally biased region" description="Low complexity" evidence="1">
    <location>
        <begin position="23"/>
        <end position="45"/>
    </location>
</feature>
<feature type="compositionally biased region" description="Basic and acidic residues" evidence="1">
    <location>
        <begin position="110"/>
        <end position="119"/>
    </location>
</feature>
<reference evidence="2" key="1">
    <citation type="journal article" date="2023" name="PhytoFront">
        <title>Draft Genome Resources of Seven Strains of Tilletia horrida, Causal Agent of Kernel Smut of Rice.</title>
        <authorList>
            <person name="Khanal S."/>
            <person name="Antony Babu S."/>
            <person name="Zhou X.G."/>
        </authorList>
    </citation>
    <scope>NUCLEOTIDE SEQUENCE</scope>
    <source>
        <strain evidence="2">TX3</strain>
    </source>
</reference>
<gene>
    <name evidence="2" type="ORF">OC842_005726</name>
</gene>
<organism evidence="2 3">
    <name type="scientific">Tilletia horrida</name>
    <dbReference type="NCBI Taxonomy" id="155126"/>
    <lineage>
        <taxon>Eukaryota</taxon>
        <taxon>Fungi</taxon>
        <taxon>Dikarya</taxon>
        <taxon>Basidiomycota</taxon>
        <taxon>Ustilaginomycotina</taxon>
        <taxon>Exobasidiomycetes</taxon>
        <taxon>Tilletiales</taxon>
        <taxon>Tilletiaceae</taxon>
        <taxon>Tilletia</taxon>
    </lineage>
</organism>
<feature type="compositionally biased region" description="Basic residues" evidence="1">
    <location>
        <begin position="178"/>
        <end position="197"/>
    </location>
</feature>
<feature type="compositionally biased region" description="Acidic residues" evidence="1">
    <location>
        <begin position="53"/>
        <end position="79"/>
    </location>
</feature>
<feature type="compositionally biased region" description="Basic and acidic residues" evidence="1">
    <location>
        <begin position="134"/>
        <end position="144"/>
    </location>
</feature>
<proteinExistence type="predicted"/>
<feature type="compositionally biased region" description="Pro residues" evidence="1">
    <location>
        <begin position="231"/>
        <end position="240"/>
    </location>
</feature>
<evidence type="ECO:0000256" key="1">
    <source>
        <dbReference type="SAM" id="MobiDB-lite"/>
    </source>
</evidence>
<keyword evidence="3" id="KW-1185">Reference proteome</keyword>
<feature type="region of interest" description="Disordered" evidence="1">
    <location>
        <begin position="314"/>
        <end position="394"/>
    </location>
</feature>
<feature type="compositionally biased region" description="Polar residues" evidence="1">
    <location>
        <begin position="87"/>
        <end position="101"/>
    </location>
</feature>
<dbReference type="EMBL" id="JAPDMQ010000434">
    <property type="protein sequence ID" value="KAK0524776.1"/>
    <property type="molecule type" value="Genomic_DNA"/>
</dbReference>
<feature type="compositionally biased region" description="Low complexity" evidence="1">
    <location>
        <begin position="241"/>
        <end position="258"/>
    </location>
</feature>
<evidence type="ECO:0000313" key="3">
    <source>
        <dbReference type="Proteomes" id="UP001176521"/>
    </source>
</evidence>
<dbReference type="Proteomes" id="UP001176521">
    <property type="component" value="Unassembled WGS sequence"/>
</dbReference>
<dbReference type="AlphaFoldDB" id="A0AAN6G7D6"/>
<sequence>MSSPPSDRCPFVDDEAEDRGNDSASSTPLTSLPSEPSDADSIASEDSARSRDEDADDEGDEEGDDNDDDDDDDGDDEEADANHDGNGTSALQAAEPSTTGPSHGLTGEEQADRDFIARDDEVEYATTPTPSHIASDEESAKFTDENESSATSTASSDLSFESMVQRGRRTRAPQPLRRSARLAARRLALAKRQKRWHDRVAERKKEASTLSAALASEDAERTGRSAEAPMPAHPPIPAPGPSTNNPSAAAAAASTEAGGKARTWTQTKLRLQDATVLVATEYEIEWTENGRLMRADRYGCVFVSGMGGWVLEKSRQLQAPHRPSLTREEPMPGPSRSAPLPLGTQYAPITLDSDSEDGLRPPPPAEDSNSPQRKGKGKAKAGSGSVSARPALMQ</sequence>
<evidence type="ECO:0000313" key="2">
    <source>
        <dbReference type="EMBL" id="KAK0524776.1"/>
    </source>
</evidence>
<accession>A0AAN6G7D6</accession>
<comment type="caution">
    <text evidence="2">The sequence shown here is derived from an EMBL/GenBank/DDBJ whole genome shotgun (WGS) entry which is preliminary data.</text>
</comment>
<feature type="region of interest" description="Disordered" evidence="1">
    <location>
        <begin position="1"/>
        <end position="264"/>
    </location>
</feature>
<name>A0AAN6G7D6_9BASI</name>